<gene>
    <name evidence="4" type="ORF">BC643_2919</name>
</gene>
<dbReference type="EMBL" id="RAPN01000001">
    <property type="protein sequence ID" value="RKD92545.1"/>
    <property type="molecule type" value="Genomic_DNA"/>
</dbReference>
<sequence length="782" mass="87746">MNRSDKNKHMKILIALSILVGLTFAGYHAEAQAKQEPKTFDQFYDAKTMTVEKAYFLVYQSGDNYYLEIPEEAFGKDILITTQVVGGYSNYVSPQSGLIQIKKGRNNSLDLFQNKSTTFAADSADFCMTAAIQNSGLVPVYRNFPIVAEGKEGKSVIIDLTQELNSPQGIFNVSDMSSLSSPDPSRSRVEGFRSIENGVVFSALRTQSQFLPNSESGERSNQISTFRIEMLIQRIPDHSVAMKKDHPAYGFNSVERVEYDTRNYRANIENYIKRWNLAASTENQKLQAKGIAVEPELPIEVWIDPITPAPFVESVKSALKQWDAAFEKAGWKNVFRYTNEGTLSYKKLMFSWGHAYSGIVKSVIDDPVSGEILAARISLLDESAKDMQINYFLWCGLTDERLETELQSLELREQILTSHLAGVIGSVLGLKENYPACTAFTPKQVRNTEWLKQWGPTATVVGAKMVDYLVQPEDKIAPELLLPKVSLYDVEAIAYAYGNRTESPSMKACYYAENDKLDPMSQPLFLSNDLLEASELGLNNLERIYPQIPERVANWPAAQSGPEMVSKLAGQAFSIYQFFINQMAMYVGGRTKRTVIRGENETPLVYVPKAKQEAALAALEQYVFSGAPAWFSNEEINRVFPVDQSKFAVDMANGVMRNLLRKEVINSLAEAESAYGDTVFTCSDLFAYFDRVIFANYNPAVSQTQVQLSIQLQFAVNLIQAASENNITGGLSDSSAMLNLYLIHVRDEIQKLQDHKKTDARVKENCSLILLKMNREFFNKTV</sequence>
<feature type="domain" description="DUF5117" evidence="2">
    <location>
        <begin position="97"/>
        <end position="278"/>
    </location>
</feature>
<dbReference type="Proteomes" id="UP000283387">
    <property type="component" value="Unassembled WGS sequence"/>
</dbReference>
<dbReference type="OrthoDB" id="9776599at2"/>
<comment type="caution">
    <text evidence="4">The sequence shown here is derived from an EMBL/GenBank/DDBJ whole genome shotgun (WGS) entry which is preliminary data.</text>
</comment>
<reference evidence="4 5" key="1">
    <citation type="submission" date="2018-09" db="EMBL/GenBank/DDBJ databases">
        <title>Genomic Encyclopedia of Archaeal and Bacterial Type Strains, Phase II (KMG-II): from individual species to whole genera.</title>
        <authorList>
            <person name="Goeker M."/>
        </authorList>
    </citation>
    <scope>NUCLEOTIDE SEQUENCE [LARGE SCALE GENOMIC DNA]</scope>
    <source>
        <strain evidence="4 5">DSM 27148</strain>
    </source>
</reference>
<accession>A0A419WAP3</accession>
<dbReference type="InterPro" id="IPR033413">
    <property type="entry name" value="DUF5117"/>
</dbReference>
<dbReference type="PANTHER" id="PTHR38478">
    <property type="entry name" value="PEPTIDASE M1A AND M12B"/>
    <property type="match status" value="1"/>
</dbReference>
<evidence type="ECO:0000313" key="4">
    <source>
        <dbReference type="EMBL" id="RKD92545.1"/>
    </source>
</evidence>
<evidence type="ECO:0000259" key="2">
    <source>
        <dbReference type="Pfam" id="PF17148"/>
    </source>
</evidence>
<feature type="domain" description="DUF5118" evidence="3">
    <location>
        <begin position="38"/>
        <end position="85"/>
    </location>
</feature>
<name>A0A419WAP3_9BACT</name>
<keyword evidence="5" id="KW-1185">Reference proteome</keyword>
<dbReference type="Pfam" id="PF16313">
    <property type="entry name" value="DUF4953"/>
    <property type="match status" value="1"/>
</dbReference>
<dbReference type="InterPro" id="IPR033428">
    <property type="entry name" value="DUF5118"/>
</dbReference>
<feature type="domain" description="EcxA zinc-binding" evidence="1">
    <location>
        <begin position="410"/>
        <end position="697"/>
    </location>
</feature>
<dbReference type="Pfam" id="PF17162">
    <property type="entry name" value="DUF5118"/>
    <property type="match status" value="1"/>
</dbReference>
<protein>
    <submittedName>
        <fullName evidence="4">Uncharacterized protein DUF5118</fullName>
    </submittedName>
</protein>
<evidence type="ECO:0000259" key="1">
    <source>
        <dbReference type="Pfam" id="PF16313"/>
    </source>
</evidence>
<proteinExistence type="predicted"/>
<dbReference type="PANTHER" id="PTHR38478:SF1">
    <property type="entry name" value="ZINC DEPENDENT METALLOPROTEASE DOMAIN LIPOPROTEIN"/>
    <property type="match status" value="1"/>
</dbReference>
<dbReference type="AlphaFoldDB" id="A0A419WAP3"/>
<dbReference type="Pfam" id="PF17148">
    <property type="entry name" value="DUF5117"/>
    <property type="match status" value="1"/>
</dbReference>
<evidence type="ECO:0000259" key="3">
    <source>
        <dbReference type="Pfam" id="PF17162"/>
    </source>
</evidence>
<evidence type="ECO:0000313" key="5">
    <source>
        <dbReference type="Proteomes" id="UP000283387"/>
    </source>
</evidence>
<organism evidence="4 5">
    <name type="scientific">Mangrovibacterium diazotrophicum</name>
    <dbReference type="NCBI Taxonomy" id="1261403"/>
    <lineage>
        <taxon>Bacteria</taxon>
        <taxon>Pseudomonadati</taxon>
        <taxon>Bacteroidota</taxon>
        <taxon>Bacteroidia</taxon>
        <taxon>Marinilabiliales</taxon>
        <taxon>Prolixibacteraceae</taxon>
        <taxon>Mangrovibacterium</taxon>
    </lineage>
</organism>
<dbReference type="InterPro" id="IPR032534">
    <property type="entry name" value="EcxA_zinc-bd"/>
</dbReference>